<organism evidence="1 2">
    <name type="scientific">Seminavis robusta</name>
    <dbReference type="NCBI Taxonomy" id="568900"/>
    <lineage>
        <taxon>Eukaryota</taxon>
        <taxon>Sar</taxon>
        <taxon>Stramenopiles</taxon>
        <taxon>Ochrophyta</taxon>
        <taxon>Bacillariophyta</taxon>
        <taxon>Bacillariophyceae</taxon>
        <taxon>Bacillariophycidae</taxon>
        <taxon>Naviculales</taxon>
        <taxon>Naviculaceae</taxon>
        <taxon>Seminavis</taxon>
    </lineage>
</organism>
<gene>
    <name evidence="1" type="ORF">SEMRO_96_G049430.1</name>
</gene>
<name>A0A9N8H6C0_9STRA</name>
<evidence type="ECO:0000313" key="2">
    <source>
        <dbReference type="Proteomes" id="UP001153069"/>
    </source>
</evidence>
<protein>
    <submittedName>
        <fullName evidence="1">Uncharacterized protein</fullName>
    </submittedName>
</protein>
<dbReference type="EMBL" id="CAICTM010000095">
    <property type="protein sequence ID" value="CAB9500935.1"/>
    <property type="molecule type" value="Genomic_DNA"/>
</dbReference>
<proteinExistence type="predicted"/>
<sequence>MKLEAFLRTSSNKSYQVWASKSDYHELIGAALKKVAICDIAGAEKILREAQKLDSSRPEAFQNLSGCFETSSRDSEAIEYSMEACKRWAVAGLTGMLDNFYEKKNVALVGWANSIFFLADKFAKDNEGLRKPSWWRQDGMLKRVTKLTLAAILADEETAPITIFKMRCIRAWTLSGIISQGFSCAYMKFELAVPEDRTPEELVEASTLQYFVRRH</sequence>
<keyword evidence="2" id="KW-1185">Reference proteome</keyword>
<comment type="caution">
    <text evidence="1">The sequence shown here is derived from an EMBL/GenBank/DDBJ whole genome shotgun (WGS) entry which is preliminary data.</text>
</comment>
<dbReference type="AlphaFoldDB" id="A0A9N8H6C0"/>
<accession>A0A9N8H6C0</accession>
<reference evidence="1" key="1">
    <citation type="submission" date="2020-06" db="EMBL/GenBank/DDBJ databases">
        <authorList>
            <consortium name="Plant Systems Biology data submission"/>
        </authorList>
    </citation>
    <scope>NUCLEOTIDE SEQUENCE</scope>
    <source>
        <strain evidence="1">D6</strain>
    </source>
</reference>
<dbReference type="Proteomes" id="UP001153069">
    <property type="component" value="Unassembled WGS sequence"/>
</dbReference>
<evidence type="ECO:0000313" key="1">
    <source>
        <dbReference type="EMBL" id="CAB9500935.1"/>
    </source>
</evidence>